<dbReference type="Proteomes" id="UP000234275">
    <property type="component" value="Unassembled WGS sequence"/>
</dbReference>
<sequence length="222" mass="26032">MDPPDGRIDVAAGLVPFVPFVLLLVRRWRPWSSICERPCLCPPLSLFLVRFWPRRRGWWSSWVFPVWTLTRRNEKTNNKINRKERGGRGWRRPERLPEDTKTGVESIFLWITSAGSTRQGEENACRVLHLATGMCQFTYHFSTEEGVELRDDLPLYPPCVRFLIRQAEVRGRLKIKIKMKQEIKKVTQVTISLVVVQNEHVTLSPRFDPKKGKIMYYIPVDN</sequence>
<dbReference type="GeneID" id="36550223"/>
<dbReference type="AlphaFoldDB" id="A0A2I2GCV1"/>
<dbReference type="EMBL" id="MSFO01000003">
    <property type="protein sequence ID" value="PLB50701.1"/>
    <property type="molecule type" value="Genomic_DNA"/>
</dbReference>
<keyword evidence="2" id="KW-1185">Reference proteome</keyword>
<evidence type="ECO:0000313" key="1">
    <source>
        <dbReference type="EMBL" id="PLB50701.1"/>
    </source>
</evidence>
<protein>
    <submittedName>
        <fullName evidence="1">Uncharacterized protein</fullName>
    </submittedName>
</protein>
<gene>
    <name evidence="1" type="ORF">P170DRAFT_152020</name>
</gene>
<proteinExistence type="predicted"/>
<comment type="caution">
    <text evidence="1">The sequence shown here is derived from an EMBL/GenBank/DDBJ whole genome shotgun (WGS) entry which is preliminary data.</text>
</comment>
<evidence type="ECO:0000313" key="2">
    <source>
        <dbReference type="Proteomes" id="UP000234275"/>
    </source>
</evidence>
<organism evidence="1 2">
    <name type="scientific">Aspergillus steynii IBT 23096</name>
    <dbReference type="NCBI Taxonomy" id="1392250"/>
    <lineage>
        <taxon>Eukaryota</taxon>
        <taxon>Fungi</taxon>
        <taxon>Dikarya</taxon>
        <taxon>Ascomycota</taxon>
        <taxon>Pezizomycotina</taxon>
        <taxon>Eurotiomycetes</taxon>
        <taxon>Eurotiomycetidae</taxon>
        <taxon>Eurotiales</taxon>
        <taxon>Aspergillaceae</taxon>
        <taxon>Aspergillus</taxon>
        <taxon>Aspergillus subgen. Circumdati</taxon>
    </lineage>
</organism>
<reference evidence="1 2" key="1">
    <citation type="submission" date="2016-12" db="EMBL/GenBank/DDBJ databases">
        <title>The genomes of Aspergillus section Nigri reveals drivers in fungal speciation.</title>
        <authorList>
            <consortium name="DOE Joint Genome Institute"/>
            <person name="Vesth T.C."/>
            <person name="Nybo J."/>
            <person name="Theobald S."/>
            <person name="Brandl J."/>
            <person name="Frisvad J.C."/>
            <person name="Nielsen K.F."/>
            <person name="Lyhne E.K."/>
            <person name="Kogle M.E."/>
            <person name="Kuo A."/>
            <person name="Riley R."/>
            <person name="Clum A."/>
            <person name="Nolan M."/>
            <person name="Lipzen A."/>
            <person name="Salamov A."/>
            <person name="Henrissat B."/>
            <person name="Wiebenga A."/>
            <person name="De Vries R.P."/>
            <person name="Grigoriev I.V."/>
            <person name="Mortensen U.H."/>
            <person name="Andersen M.R."/>
            <person name="Baker S.E."/>
        </authorList>
    </citation>
    <scope>NUCLEOTIDE SEQUENCE [LARGE SCALE GENOMIC DNA]</scope>
    <source>
        <strain evidence="1 2">IBT 23096</strain>
    </source>
</reference>
<dbReference type="VEuPathDB" id="FungiDB:P170DRAFT_152020"/>
<name>A0A2I2GCV1_9EURO</name>
<dbReference type="RefSeq" id="XP_024706003.1">
    <property type="nucleotide sequence ID" value="XM_024842526.1"/>
</dbReference>
<accession>A0A2I2GCV1</accession>